<keyword evidence="3" id="KW-0732">Signal</keyword>
<evidence type="ECO:0000313" key="4">
    <source>
        <dbReference type="EMBL" id="KAK0405320.1"/>
    </source>
</evidence>
<evidence type="ECO:0008006" key="6">
    <source>
        <dbReference type="Google" id="ProtNLM"/>
    </source>
</evidence>
<feature type="compositionally biased region" description="Basic and acidic residues" evidence="2">
    <location>
        <begin position="230"/>
        <end position="239"/>
    </location>
</feature>
<dbReference type="Proteomes" id="UP001175271">
    <property type="component" value="Unassembled WGS sequence"/>
</dbReference>
<dbReference type="EMBL" id="JAUCMV010000004">
    <property type="protein sequence ID" value="KAK0405320.1"/>
    <property type="molecule type" value="Genomic_DNA"/>
</dbReference>
<evidence type="ECO:0000256" key="2">
    <source>
        <dbReference type="SAM" id="MobiDB-lite"/>
    </source>
</evidence>
<gene>
    <name evidence="4" type="ORF">QR680_017922</name>
</gene>
<evidence type="ECO:0000256" key="1">
    <source>
        <dbReference type="ARBA" id="ARBA00022473"/>
    </source>
</evidence>
<feature type="chain" id="PRO_5041436144" description="WxxW domain-containing protein" evidence="3">
    <location>
        <begin position="19"/>
        <end position="690"/>
    </location>
</feature>
<protein>
    <recommendedName>
        <fullName evidence="6">WxxW domain-containing protein</fullName>
    </recommendedName>
</protein>
<sequence>MREFLAVLLAVALPLATASFCGTSGVPYSFEVLPSGAPVLGCAQPSCVVAEKDAKEDSEFLADIQGQVDGYFREGDRNTPRYRQQSAPKFVANCSGEFNELSCAKKNQWVGGIEYIDHPRQPLILQCCTYEGLKFSQDVGVTTVGPGEAITGGEVIRGGRQISFDVIANVRKVVEVGKPKKISYEVTVRRMNCLPDPPEPEVGYDADATDAVLKVLSSATGSEVGTASKFKSEKKPKKDSFKKRVSLKSKLESKEQPKAVSNEQIVSQEHNEFAVSGSTNTQRPPVQHGLPQAPLATIDSDKVVSNVVDSDRRDVDLIPATAPAPRTVPTAPSPAPLQNNAGSVPAAPTPAPVVAFNPFFPFPPQPLAFGVPSASGVTPITPPPAPAVPTMATPALPPELKQAMQEAMTPKYYGFPDNFPTIAPIPGFQPLPTLAPHPAIAPAPGLPGIAPLPAPSVAQAAPTFGGFPGFPGLAAPAPVVAPPPVPAPPPAPAVAQAAPTFGGFPGFPGFPVFPAPTLAPPPPAPQPQPAFQQGPAPPAPAVAHAAPTSQGAAVEESQGRPKQETLPELVTHPPYPTLEDMVKAIGLTGHPAPQYGHPFGSPHFMALGPPRVSPDAPLIVAPTIPPAPTFPTLPPVPQPLPTPAPVALAAPVAPAVPAAPAAAQGSVLASFPGFAPIPVSGLRPLSRPTK</sequence>
<feature type="region of interest" description="Disordered" evidence="2">
    <location>
        <begin position="224"/>
        <end position="293"/>
    </location>
</feature>
<dbReference type="PANTHER" id="PTHR46706">
    <property type="entry name" value="PROTEIN QUA-1-RELATED"/>
    <property type="match status" value="1"/>
</dbReference>
<reference evidence="4" key="1">
    <citation type="submission" date="2023-06" db="EMBL/GenBank/DDBJ databases">
        <title>Genomic analysis of the entomopathogenic nematode Steinernema hermaphroditum.</title>
        <authorList>
            <person name="Schwarz E.M."/>
            <person name="Heppert J.K."/>
            <person name="Baniya A."/>
            <person name="Schwartz H.T."/>
            <person name="Tan C.-H."/>
            <person name="Antoshechkin I."/>
            <person name="Sternberg P.W."/>
            <person name="Goodrich-Blair H."/>
            <person name="Dillman A.R."/>
        </authorList>
    </citation>
    <scope>NUCLEOTIDE SEQUENCE</scope>
    <source>
        <strain evidence="4">PS9179</strain>
        <tissue evidence="4">Whole animal</tissue>
    </source>
</reference>
<proteinExistence type="predicted"/>
<name>A0AA39LQ64_9BILA</name>
<dbReference type="AlphaFoldDB" id="A0AA39LQ64"/>
<keyword evidence="1" id="KW-0217">Developmental protein</keyword>
<evidence type="ECO:0000313" key="5">
    <source>
        <dbReference type="Proteomes" id="UP001175271"/>
    </source>
</evidence>
<keyword evidence="5" id="KW-1185">Reference proteome</keyword>
<evidence type="ECO:0000256" key="3">
    <source>
        <dbReference type="SAM" id="SignalP"/>
    </source>
</evidence>
<feature type="region of interest" description="Disordered" evidence="2">
    <location>
        <begin position="515"/>
        <end position="574"/>
    </location>
</feature>
<comment type="caution">
    <text evidence="4">The sequence shown here is derived from an EMBL/GenBank/DDBJ whole genome shotgun (WGS) entry which is preliminary data.</text>
</comment>
<feature type="signal peptide" evidence="3">
    <location>
        <begin position="1"/>
        <end position="18"/>
    </location>
</feature>
<dbReference type="InterPro" id="IPR052140">
    <property type="entry name" value="Dev_Signal_Hedgehog-like"/>
</dbReference>
<dbReference type="PANTHER" id="PTHR46706:SF12">
    <property type="entry name" value="PROTEIN QUA-1-RELATED"/>
    <property type="match status" value="1"/>
</dbReference>
<feature type="compositionally biased region" description="Polar residues" evidence="2">
    <location>
        <begin position="259"/>
        <end position="268"/>
    </location>
</feature>
<feature type="compositionally biased region" description="Pro residues" evidence="2">
    <location>
        <begin position="515"/>
        <end position="528"/>
    </location>
</feature>
<organism evidence="4 5">
    <name type="scientific">Steinernema hermaphroditum</name>
    <dbReference type="NCBI Taxonomy" id="289476"/>
    <lineage>
        <taxon>Eukaryota</taxon>
        <taxon>Metazoa</taxon>
        <taxon>Ecdysozoa</taxon>
        <taxon>Nematoda</taxon>
        <taxon>Chromadorea</taxon>
        <taxon>Rhabditida</taxon>
        <taxon>Tylenchina</taxon>
        <taxon>Panagrolaimomorpha</taxon>
        <taxon>Strongyloidoidea</taxon>
        <taxon>Steinernematidae</taxon>
        <taxon>Steinernema</taxon>
    </lineage>
</organism>
<accession>A0AA39LQ64</accession>